<comment type="caution">
    <text evidence="1">The sequence shown here is derived from an EMBL/GenBank/DDBJ whole genome shotgun (WGS) entry which is preliminary data.</text>
</comment>
<dbReference type="RefSeq" id="WP_199111416.1">
    <property type="nucleotide sequence ID" value="NZ_JAHWXQ010000006.1"/>
</dbReference>
<evidence type="ECO:0000313" key="2">
    <source>
        <dbReference type="Proteomes" id="UP000774935"/>
    </source>
</evidence>
<keyword evidence="2" id="KW-1185">Reference proteome</keyword>
<accession>A0ABS6XGH6</accession>
<dbReference type="Proteomes" id="UP000774935">
    <property type="component" value="Unassembled WGS sequence"/>
</dbReference>
<sequence>MADYEKILFQPVFPTPAIDALPGFPLTFFLRIPLPGGPGREVITSKGSGKVPL</sequence>
<protein>
    <submittedName>
        <fullName evidence="1">Uncharacterized protein</fullName>
    </submittedName>
</protein>
<proteinExistence type="predicted"/>
<name>A0ABS6XGH6_9BACT</name>
<organism evidence="1 2">
    <name type="scientific">Pontibacter populi</name>
    <dbReference type="NCBI Taxonomy" id="890055"/>
    <lineage>
        <taxon>Bacteria</taxon>
        <taxon>Pseudomonadati</taxon>
        <taxon>Bacteroidota</taxon>
        <taxon>Cytophagia</taxon>
        <taxon>Cytophagales</taxon>
        <taxon>Hymenobacteraceae</taxon>
        <taxon>Pontibacter</taxon>
    </lineage>
</organism>
<evidence type="ECO:0000313" key="1">
    <source>
        <dbReference type="EMBL" id="MBW3366663.1"/>
    </source>
</evidence>
<reference evidence="1 2" key="1">
    <citation type="submission" date="2021-07" db="EMBL/GenBank/DDBJ databases">
        <authorList>
            <person name="Kim M.K."/>
        </authorList>
    </citation>
    <scope>NUCLEOTIDE SEQUENCE [LARGE SCALE GENOMIC DNA]</scope>
    <source>
        <strain evidence="1 2">HLY7-15</strain>
    </source>
</reference>
<gene>
    <name evidence="1" type="ORF">KYK27_16505</name>
</gene>
<dbReference type="EMBL" id="JAHWXQ010000006">
    <property type="protein sequence ID" value="MBW3366663.1"/>
    <property type="molecule type" value="Genomic_DNA"/>
</dbReference>